<dbReference type="EMBL" id="BMAV01017094">
    <property type="protein sequence ID" value="GFY68497.1"/>
    <property type="molecule type" value="Genomic_DNA"/>
</dbReference>
<dbReference type="AlphaFoldDB" id="A0A8X6XSH1"/>
<name>A0A8X6XSH1_9ARAC</name>
<comment type="caution">
    <text evidence="2">The sequence shown here is derived from an EMBL/GenBank/DDBJ whole genome shotgun (WGS) entry which is preliminary data.</text>
</comment>
<accession>A0A8X6XSH1</accession>
<protein>
    <submittedName>
        <fullName evidence="2">Uncharacterized protein</fullName>
    </submittedName>
</protein>
<dbReference type="Proteomes" id="UP000886998">
    <property type="component" value="Unassembled WGS sequence"/>
</dbReference>
<evidence type="ECO:0000313" key="2">
    <source>
        <dbReference type="EMBL" id="GFY57957.1"/>
    </source>
</evidence>
<keyword evidence="4" id="KW-1185">Reference proteome</keyword>
<sequence length="101" mass="11344">MRDCDTTHLQEHIPCKRTEEYVSSIDYITLNHNTKGKLPNSPRLITSFRACDTEFLGGDLNENQMAGDLLPTTEGRGKSNQMKTQEVEGGWAEKSQDGLRS</sequence>
<feature type="region of interest" description="Disordered" evidence="1">
    <location>
        <begin position="61"/>
        <end position="101"/>
    </location>
</feature>
<dbReference type="EMBL" id="BMAV01011827">
    <property type="protein sequence ID" value="GFY57957.1"/>
    <property type="molecule type" value="Genomic_DNA"/>
</dbReference>
<reference evidence="2" key="1">
    <citation type="submission" date="2020-08" db="EMBL/GenBank/DDBJ databases">
        <title>Multicomponent nature underlies the extraordinary mechanical properties of spider dragline silk.</title>
        <authorList>
            <person name="Kono N."/>
            <person name="Nakamura H."/>
            <person name="Mori M."/>
            <person name="Yoshida Y."/>
            <person name="Ohtoshi R."/>
            <person name="Malay A.D."/>
            <person name="Moran D.A.P."/>
            <person name="Tomita M."/>
            <person name="Numata K."/>
            <person name="Arakawa K."/>
        </authorList>
    </citation>
    <scope>NUCLEOTIDE SEQUENCE</scope>
</reference>
<proteinExistence type="predicted"/>
<evidence type="ECO:0000313" key="3">
    <source>
        <dbReference type="EMBL" id="GFY68497.1"/>
    </source>
</evidence>
<organism evidence="2 4">
    <name type="scientific">Trichonephila inaurata madagascariensis</name>
    <dbReference type="NCBI Taxonomy" id="2747483"/>
    <lineage>
        <taxon>Eukaryota</taxon>
        <taxon>Metazoa</taxon>
        <taxon>Ecdysozoa</taxon>
        <taxon>Arthropoda</taxon>
        <taxon>Chelicerata</taxon>
        <taxon>Arachnida</taxon>
        <taxon>Araneae</taxon>
        <taxon>Araneomorphae</taxon>
        <taxon>Entelegynae</taxon>
        <taxon>Araneoidea</taxon>
        <taxon>Nephilidae</taxon>
        <taxon>Trichonephila</taxon>
        <taxon>Trichonephila inaurata</taxon>
    </lineage>
</organism>
<evidence type="ECO:0000313" key="4">
    <source>
        <dbReference type="Proteomes" id="UP000886998"/>
    </source>
</evidence>
<evidence type="ECO:0000256" key="1">
    <source>
        <dbReference type="SAM" id="MobiDB-lite"/>
    </source>
</evidence>
<gene>
    <name evidence="2" type="ORF">TNIN_113561</name>
    <name evidence="3" type="ORF">TNIN_381</name>
</gene>